<protein>
    <submittedName>
        <fullName evidence="3">Winged helix-turn-helix domain-containing protein</fullName>
    </submittedName>
</protein>
<dbReference type="RefSeq" id="WP_371163001.1">
    <property type="nucleotide sequence ID" value="NZ_JBEDNX010000007.1"/>
</dbReference>
<dbReference type="Proteomes" id="UP001567572">
    <property type="component" value="Unassembled WGS sequence"/>
</dbReference>
<evidence type="ECO:0000259" key="2">
    <source>
        <dbReference type="Pfam" id="PF12802"/>
    </source>
</evidence>
<dbReference type="EMBL" id="JBEDNY010000005">
    <property type="protein sequence ID" value="MEZ3164960.1"/>
    <property type="molecule type" value="Genomic_DNA"/>
</dbReference>
<organism evidence="3 4">
    <name type="scientific">Halorubrum miltondacostae</name>
    <dbReference type="NCBI Taxonomy" id="3076378"/>
    <lineage>
        <taxon>Archaea</taxon>
        <taxon>Methanobacteriati</taxon>
        <taxon>Methanobacteriota</taxon>
        <taxon>Stenosarchaea group</taxon>
        <taxon>Halobacteria</taxon>
        <taxon>Halobacteriales</taxon>
        <taxon>Haloferacaceae</taxon>
        <taxon>Halorubrum</taxon>
    </lineage>
</organism>
<dbReference type="InterPro" id="IPR000835">
    <property type="entry name" value="HTH_MarR-typ"/>
</dbReference>
<feature type="region of interest" description="Disordered" evidence="1">
    <location>
        <begin position="102"/>
        <end position="122"/>
    </location>
</feature>
<gene>
    <name evidence="3" type="ORF">ABNG04_13935</name>
</gene>
<dbReference type="SUPFAM" id="SSF46785">
    <property type="entry name" value="Winged helix' DNA-binding domain"/>
    <property type="match status" value="1"/>
</dbReference>
<feature type="compositionally biased region" description="Acidic residues" evidence="1">
    <location>
        <begin position="108"/>
        <end position="122"/>
    </location>
</feature>
<sequence length="122" mass="13191">MPVDFETHEPGNPRVDLSEGTNARKLMESLLQSPGVGYTPAELAEETGVPRGSVGPTLNRLEAAGLVRHKEPYWAAAEDDRVAAATASFVGIKTAASTYSGDWYAENDGWDEELPDLNDEDQ</sequence>
<evidence type="ECO:0000256" key="1">
    <source>
        <dbReference type="SAM" id="MobiDB-lite"/>
    </source>
</evidence>
<dbReference type="InterPro" id="IPR036390">
    <property type="entry name" value="WH_DNA-bd_sf"/>
</dbReference>
<proteinExistence type="predicted"/>
<dbReference type="InterPro" id="IPR011991">
    <property type="entry name" value="ArsR-like_HTH"/>
</dbReference>
<dbReference type="GO" id="GO:0006355">
    <property type="term" value="P:regulation of DNA-templated transcription"/>
    <property type="evidence" value="ECO:0007669"/>
    <property type="project" value="UniProtKB-ARBA"/>
</dbReference>
<evidence type="ECO:0000313" key="4">
    <source>
        <dbReference type="Proteomes" id="UP001567572"/>
    </source>
</evidence>
<evidence type="ECO:0000313" key="3">
    <source>
        <dbReference type="EMBL" id="MEZ3164960.1"/>
    </source>
</evidence>
<comment type="caution">
    <text evidence="3">The sequence shown here is derived from an EMBL/GenBank/DDBJ whole genome shotgun (WGS) entry which is preliminary data.</text>
</comment>
<dbReference type="AlphaFoldDB" id="A0ABD5MBE5"/>
<dbReference type="Gene3D" id="1.10.10.10">
    <property type="entry name" value="Winged helix-like DNA-binding domain superfamily/Winged helix DNA-binding domain"/>
    <property type="match status" value="1"/>
</dbReference>
<name>A0ABD5MBE5_9EURY</name>
<feature type="domain" description="HTH marR-type" evidence="2">
    <location>
        <begin position="33"/>
        <end position="71"/>
    </location>
</feature>
<accession>A0ABD5MBE5</accession>
<reference evidence="3 4" key="1">
    <citation type="submission" date="2024-06" db="EMBL/GenBank/DDBJ databases">
        <title>Halorubrum miltondacostae sp. nov., a potential PHA producer isolated from an inland solar saltern in Rio Maior, Portugal.</title>
        <authorList>
            <person name="Albuquerque L."/>
            <person name="Viver T."/>
            <person name="Barroso C."/>
            <person name="Claudino R."/>
            <person name="Galvan M."/>
            <person name="Simoes G."/>
            <person name="Lobo Da Cunha A."/>
            <person name="Egas C."/>
        </authorList>
    </citation>
    <scope>NUCLEOTIDE SEQUENCE [LARGE SCALE GENOMIC DNA]</scope>
    <source>
        <strain evidence="3 4">RMP-11</strain>
    </source>
</reference>
<dbReference type="Pfam" id="PF12802">
    <property type="entry name" value="MarR_2"/>
    <property type="match status" value="1"/>
</dbReference>
<dbReference type="CDD" id="cd00090">
    <property type="entry name" value="HTH_ARSR"/>
    <property type="match status" value="1"/>
</dbReference>
<keyword evidence="4" id="KW-1185">Reference proteome</keyword>
<dbReference type="InterPro" id="IPR036388">
    <property type="entry name" value="WH-like_DNA-bd_sf"/>
</dbReference>